<keyword evidence="2" id="KW-1185">Reference proteome</keyword>
<dbReference type="AlphaFoldDB" id="A0A391NQW1"/>
<organism evidence="1 2">
    <name type="scientific">Kipferlia bialata</name>
    <dbReference type="NCBI Taxonomy" id="797122"/>
    <lineage>
        <taxon>Eukaryota</taxon>
        <taxon>Metamonada</taxon>
        <taxon>Carpediemonas-like organisms</taxon>
        <taxon>Kipferlia</taxon>
    </lineage>
</organism>
<gene>
    <name evidence="1" type="ORF">KIPB_012226</name>
</gene>
<dbReference type="EMBL" id="BDIP01005314">
    <property type="protein sequence ID" value="GCA63861.1"/>
    <property type="molecule type" value="Genomic_DNA"/>
</dbReference>
<reference evidence="1 2" key="1">
    <citation type="journal article" date="2018" name="PLoS ONE">
        <title>The draft genome of Kipferlia bialata reveals reductive genome evolution in fornicate parasites.</title>
        <authorList>
            <person name="Tanifuji G."/>
            <person name="Takabayashi S."/>
            <person name="Kume K."/>
            <person name="Takagi M."/>
            <person name="Nakayama T."/>
            <person name="Kamikawa R."/>
            <person name="Inagaki Y."/>
            <person name="Hashimoto T."/>
        </authorList>
    </citation>
    <scope>NUCLEOTIDE SEQUENCE [LARGE SCALE GENOMIC DNA]</scope>
    <source>
        <strain evidence="1">NY0173</strain>
    </source>
</reference>
<comment type="caution">
    <text evidence="1">The sequence shown here is derived from an EMBL/GenBank/DDBJ whole genome shotgun (WGS) entry which is preliminary data.</text>
</comment>
<protein>
    <submittedName>
        <fullName evidence="1">Uncharacterized protein</fullName>
    </submittedName>
</protein>
<evidence type="ECO:0000313" key="1">
    <source>
        <dbReference type="EMBL" id="GCA63861.1"/>
    </source>
</evidence>
<evidence type="ECO:0000313" key="2">
    <source>
        <dbReference type="Proteomes" id="UP000265618"/>
    </source>
</evidence>
<dbReference type="Proteomes" id="UP000265618">
    <property type="component" value="Unassembled WGS sequence"/>
</dbReference>
<sequence>MSEPSGGGSAAVVAEVPVAEVPVEAVDAVCVEEVVPVSLETSVVHDCDDTVAAEIPEVAAKRDLEEKKIHVVPLPVVEASLKNDLLSGLTVALVCSWN</sequence>
<proteinExistence type="predicted"/>
<accession>A0A391NQW1</accession>
<name>A0A391NQW1_9EUKA</name>